<feature type="region of interest" description="Disordered" evidence="1">
    <location>
        <begin position="1"/>
        <end position="72"/>
    </location>
</feature>
<evidence type="ECO:0000313" key="3">
    <source>
        <dbReference type="EMBL" id="KAG7042189.1"/>
    </source>
</evidence>
<keyword evidence="2" id="KW-1133">Transmembrane helix</keyword>
<dbReference type="AlphaFoldDB" id="A0A9P7U971"/>
<comment type="caution">
    <text evidence="3">The sequence shown here is derived from an EMBL/GenBank/DDBJ whole genome shotgun (WGS) entry which is preliminary data.</text>
</comment>
<gene>
    <name evidence="3" type="ORF">JMJ77_010291</name>
</gene>
<proteinExistence type="predicted"/>
<name>A0A9P7U971_9PEZI</name>
<evidence type="ECO:0000256" key="1">
    <source>
        <dbReference type="SAM" id="MobiDB-lite"/>
    </source>
</evidence>
<keyword evidence="4" id="KW-1185">Reference proteome</keyword>
<feature type="compositionally biased region" description="Polar residues" evidence="1">
    <location>
        <begin position="50"/>
        <end position="64"/>
    </location>
</feature>
<reference evidence="3" key="1">
    <citation type="submission" date="2021-05" db="EMBL/GenBank/DDBJ databases">
        <title>Comparative genomics of three Colletotrichum scovillei strains and genetic complementation revealed genes involved fungal growth and virulence on chili pepper.</title>
        <authorList>
            <person name="Hsieh D.-K."/>
            <person name="Chuang S.-C."/>
            <person name="Chen C.-Y."/>
            <person name="Chao Y.-T."/>
            <person name="Lu M.-Y.J."/>
            <person name="Lee M.-H."/>
            <person name="Shih M.-C."/>
        </authorList>
    </citation>
    <scope>NUCLEOTIDE SEQUENCE</scope>
    <source>
        <strain evidence="3">Coll-153</strain>
    </source>
</reference>
<feature type="transmembrane region" description="Helical" evidence="2">
    <location>
        <begin position="82"/>
        <end position="107"/>
    </location>
</feature>
<sequence length="471" mass="51185">MAGAQTYSTLEVDPRRPEAGLEVQRGQGANAWDTESRYLQRTSDIRQKQDQQSYDQPFPQQYDDSTTKPEQKGTICGLSRRVFIIVLLISLVILIGAIAGGVAGGVLSRRDTAKDSKRHCILDESRLAAANRTVQGNAQRTVFFQDGSGALMARNLLAPSTSWTTTNLTLFFEFTEDAVTLPPGAPMAAVACNNYGCGDTRLFFLSTDQMIRDVSDDSAKGGVNWFTHGQVTDAKLRPMPGSQLATTLTERPANEDDEGSKDAARVNRLIAYQGLNGKIFVSNDSARYTSPRQLDHMPAWTTNTSLAVITQFGGTMLDEVSLVAKAPGATDASTSKVSMMAARYDANQTIWNQDGAILESLSPTQSSKSIARSQFAVTMRNNWLDSVYLALNSDGTMTGRIIGQHNQTMSKITLEKSGGELAKFSAIATTNDGYLYGIVDDSIREYSFDTSDPSILHFSETVYNCTGDGST</sequence>
<dbReference type="Proteomes" id="UP000699042">
    <property type="component" value="Unassembled WGS sequence"/>
</dbReference>
<evidence type="ECO:0000313" key="4">
    <source>
        <dbReference type="Proteomes" id="UP000699042"/>
    </source>
</evidence>
<dbReference type="Gene3D" id="2.120.10.70">
    <property type="entry name" value="Fucose-specific lectin"/>
    <property type="match status" value="1"/>
</dbReference>
<keyword evidence="2" id="KW-0472">Membrane</keyword>
<keyword evidence="2" id="KW-0812">Transmembrane</keyword>
<organism evidence="3 4">
    <name type="scientific">Colletotrichum scovillei</name>
    <dbReference type="NCBI Taxonomy" id="1209932"/>
    <lineage>
        <taxon>Eukaryota</taxon>
        <taxon>Fungi</taxon>
        <taxon>Dikarya</taxon>
        <taxon>Ascomycota</taxon>
        <taxon>Pezizomycotina</taxon>
        <taxon>Sordariomycetes</taxon>
        <taxon>Hypocreomycetidae</taxon>
        <taxon>Glomerellales</taxon>
        <taxon>Glomerellaceae</taxon>
        <taxon>Colletotrichum</taxon>
        <taxon>Colletotrichum acutatum species complex</taxon>
    </lineage>
</organism>
<dbReference type="SUPFAM" id="SSF89372">
    <property type="entry name" value="Fucose-specific lectin"/>
    <property type="match status" value="1"/>
</dbReference>
<dbReference type="EMBL" id="JAESDN010000013">
    <property type="protein sequence ID" value="KAG7042189.1"/>
    <property type="molecule type" value="Genomic_DNA"/>
</dbReference>
<evidence type="ECO:0000256" key="2">
    <source>
        <dbReference type="SAM" id="Phobius"/>
    </source>
</evidence>
<feature type="compositionally biased region" description="Basic and acidic residues" evidence="1">
    <location>
        <begin position="34"/>
        <end position="49"/>
    </location>
</feature>
<protein>
    <submittedName>
        <fullName evidence="3">Fungal fucose-specific lectin protein</fullName>
    </submittedName>
</protein>
<accession>A0A9P7U971</accession>